<evidence type="ECO:0000313" key="5">
    <source>
        <dbReference type="Proteomes" id="UP000639396"/>
    </source>
</evidence>
<dbReference type="PANTHER" id="PTHR43479">
    <property type="entry name" value="ACREF/ENVCD OPERON REPRESSOR-RELATED"/>
    <property type="match status" value="1"/>
</dbReference>
<evidence type="ECO:0000313" key="4">
    <source>
        <dbReference type="EMBL" id="MBD2862315.1"/>
    </source>
</evidence>
<reference evidence="4" key="1">
    <citation type="submission" date="2020-09" db="EMBL/GenBank/DDBJ databases">
        <title>A novel bacterium of genus Paenibacillus, isolated from South China Sea.</title>
        <authorList>
            <person name="Huang H."/>
            <person name="Mo K."/>
            <person name="Hu Y."/>
        </authorList>
    </citation>
    <scope>NUCLEOTIDE SEQUENCE</scope>
    <source>
        <strain evidence="4">IB182363</strain>
    </source>
</reference>
<dbReference type="SUPFAM" id="SSF46689">
    <property type="entry name" value="Homeodomain-like"/>
    <property type="match status" value="1"/>
</dbReference>
<dbReference type="Pfam" id="PF00440">
    <property type="entry name" value="TetR_N"/>
    <property type="match status" value="1"/>
</dbReference>
<dbReference type="Proteomes" id="UP000639396">
    <property type="component" value="Unassembled WGS sequence"/>
</dbReference>
<evidence type="ECO:0000256" key="2">
    <source>
        <dbReference type="PROSITE-ProRule" id="PRU00335"/>
    </source>
</evidence>
<dbReference type="PANTHER" id="PTHR43479:SF21">
    <property type="entry name" value="TRANSCRIPTIONAL REGULATOR, TETR FAMILY"/>
    <property type="match status" value="1"/>
</dbReference>
<dbReference type="AlphaFoldDB" id="A0A927CAH1"/>
<feature type="domain" description="HTH tetR-type" evidence="3">
    <location>
        <begin position="9"/>
        <end position="69"/>
    </location>
</feature>
<dbReference type="EMBL" id="JACXJA010000010">
    <property type="protein sequence ID" value="MBD2862315.1"/>
    <property type="molecule type" value="Genomic_DNA"/>
</dbReference>
<evidence type="ECO:0000259" key="3">
    <source>
        <dbReference type="PROSITE" id="PS50977"/>
    </source>
</evidence>
<protein>
    <submittedName>
        <fullName evidence="4">TetR/AcrR family transcriptional regulator</fullName>
    </submittedName>
</protein>
<dbReference type="PROSITE" id="PS50977">
    <property type="entry name" value="HTH_TETR_2"/>
    <property type="match status" value="1"/>
</dbReference>
<dbReference type="InterPro" id="IPR050624">
    <property type="entry name" value="HTH-type_Tx_Regulator"/>
</dbReference>
<dbReference type="PRINTS" id="PR00455">
    <property type="entry name" value="HTHTETR"/>
</dbReference>
<proteinExistence type="predicted"/>
<name>A0A927CAH1_9BACL</name>
<dbReference type="InterPro" id="IPR009057">
    <property type="entry name" value="Homeodomain-like_sf"/>
</dbReference>
<keyword evidence="1 2" id="KW-0238">DNA-binding</keyword>
<feature type="DNA-binding region" description="H-T-H motif" evidence="2">
    <location>
        <begin position="32"/>
        <end position="51"/>
    </location>
</feature>
<evidence type="ECO:0000256" key="1">
    <source>
        <dbReference type="ARBA" id="ARBA00023125"/>
    </source>
</evidence>
<sequence length="198" mass="23193">MDGYQRRREQKKKDILRTAVDLFLTYGIQKVSIAEIASQANVSQVTIYNYFGSKHNLVEEMLVYYLDQLWSEYEKMLSSDLPFIEKIKNMMFTKIDSANQVHPDAFTHFMKKYAAGVPYLEKMMQEQILPRLITLIDEGRQEGYVDPGLSNESVLVFIQMFKDYMQKEEAFPHLQKMTGDLTKLFFYGLVGSKHNLEE</sequence>
<dbReference type="RefSeq" id="WP_190927076.1">
    <property type="nucleotide sequence ID" value="NZ_JACXJA010000010.1"/>
</dbReference>
<dbReference type="Gene3D" id="1.10.357.10">
    <property type="entry name" value="Tetracycline Repressor, domain 2"/>
    <property type="match status" value="1"/>
</dbReference>
<dbReference type="InterPro" id="IPR001647">
    <property type="entry name" value="HTH_TetR"/>
</dbReference>
<keyword evidence="5" id="KW-1185">Reference proteome</keyword>
<organism evidence="4 5">
    <name type="scientific">Paenibacillus oceani</name>
    <dbReference type="NCBI Taxonomy" id="2772510"/>
    <lineage>
        <taxon>Bacteria</taxon>
        <taxon>Bacillati</taxon>
        <taxon>Bacillota</taxon>
        <taxon>Bacilli</taxon>
        <taxon>Bacillales</taxon>
        <taxon>Paenibacillaceae</taxon>
        <taxon>Paenibacillus</taxon>
    </lineage>
</organism>
<gene>
    <name evidence="4" type="ORF">IDH45_10000</name>
</gene>
<accession>A0A927CAH1</accession>
<comment type="caution">
    <text evidence="4">The sequence shown here is derived from an EMBL/GenBank/DDBJ whole genome shotgun (WGS) entry which is preliminary data.</text>
</comment>
<dbReference type="GO" id="GO:0003677">
    <property type="term" value="F:DNA binding"/>
    <property type="evidence" value="ECO:0007669"/>
    <property type="project" value="UniProtKB-UniRule"/>
</dbReference>